<feature type="compositionally biased region" description="Basic and acidic residues" evidence="1">
    <location>
        <begin position="43"/>
        <end position="53"/>
    </location>
</feature>
<reference evidence="2 3" key="1">
    <citation type="journal article" name="Sci. Rep.">
        <title>Genome-scale phylogenetic analyses confirm Olpidium as the closest living zoosporic fungus to the non-flagellated, terrestrial fungi.</title>
        <authorList>
            <person name="Chang Y."/>
            <person name="Rochon D."/>
            <person name="Sekimoto S."/>
            <person name="Wang Y."/>
            <person name="Chovatia M."/>
            <person name="Sandor L."/>
            <person name="Salamov A."/>
            <person name="Grigoriev I.V."/>
            <person name="Stajich J.E."/>
            <person name="Spatafora J.W."/>
        </authorList>
    </citation>
    <scope>NUCLEOTIDE SEQUENCE [LARGE SCALE GENOMIC DNA]</scope>
    <source>
        <strain evidence="2">S191</strain>
    </source>
</reference>
<accession>A0A8H8DHJ9</accession>
<organism evidence="2 3">
    <name type="scientific">Olpidium bornovanus</name>
    <dbReference type="NCBI Taxonomy" id="278681"/>
    <lineage>
        <taxon>Eukaryota</taxon>
        <taxon>Fungi</taxon>
        <taxon>Fungi incertae sedis</taxon>
        <taxon>Olpidiomycota</taxon>
        <taxon>Olpidiomycotina</taxon>
        <taxon>Olpidiomycetes</taxon>
        <taxon>Olpidiales</taxon>
        <taxon>Olpidiaceae</taxon>
        <taxon>Olpidium</taxon>
    </lineage>
</organism>
<sequence>MKEKSVGPRGQQDRKPFHIAPLSAAVARCAVRFSGWLGCAPRTRPEARPEGTGRPRTSASPPLHATHKGGANPEGGEGGRETKKPTDGVKRSGSKTGGGERPGKVNESPRKRKFVELKPYLGSPPLVATRYPDRYAVAARATLDDESAHGAVKLVAGGGDAEVDPRGVARRFAGVM</sequence>
<gene>
    <name evidence="2" type="ORF">BJ554DRAFT_1300</name>
</gene>
<protein>
    <submittedName>
        <fullName evidence="2">Uncharacterized protein</fullName>
    </submittedName>
</protein>
<evidence type="ECO:0000313" key="2">
    <source>
        <dbReference type="EMBL" id="KAG5458466.1"/>
    </source>
</evidence>
<dbReference type="Proteomes" id="UP000673691">
    <property type="component" value="Unassembled WGS sequence"/>
</dbReference>
<proteinExistence type="predicted"/>
<dbReference type="AlphaFoldDB" id="A0A8H8DHJ9"/>
<keyword evidence="3" id="KW-1185">Reference proteome</keyword>
<feature type="region of interest" description="Disordered" evidence="1">
    <location>
        <begin position="37"/>
        <end position="116"/>
    </location>
</feature>
<evidence type="ECO:0000256" key="1">
    <source>
        <dbReference type="SAM" id="MobiDB-lite"/>
    </source>
</evidence>
<evidence type="ECO:0000313" key="3">
    <source>
        <dbReference type="Proteomes" id="UP000673691"/>
    </source>
</evidence>
<comment type="caution">
    <text evidence="2">The sequence shown here is derived from an EMBL/GenBank/DDBJ whole genome shotgun (WGS) entry which is preliminary data.</text>
</comment>
<dbReference type="EMBL" id="JAEFCI010008438">
    <property type="protein sequence ID" value="KAG5458466.1"/>
    <property type="molecule type" value="Genomic_DNA"/>
</dbReference>
<name>A0A8H8DHJ9_9FUNG</name>
<feature type="non-terminal residue" evidence="2">
    <location>
        <position position="176"/>
    </location>
</feature>
<feature type="compositionally biased region" description="Basic and acidic residues" evidence="1">
    <location>
        <begin position="77"/>
        <end position="90"/>
    </location>
</feature>